<organism evidence="12 13">
    <name type="scientific">Mucilaginibacter litoreus</name>
    <dbReference type="NCBI Taxonomy" id="1048221"/>
    <lineage>
        <taxon>Bacteria</taxon>
        <taxon>Pseudomonadati</taxon>
        <taxon>Bacteroidota</taxon>
        <taxon>Sphingobacteriia</taxon>
        <taxon>Sphingobacteriales</taxon>
        <taxon>Sphingobacteriaceae</taxon>
        <taxon>Mucilaginibacter</taxon>
    </lineage>
</organism>
<dbReference type="Gene3D" id="3.40.50.300">
    <property type="entry name" value="P-loop containing nucleotide triphosphate hydrolases"/>
    <property type="match status" value="1"/>
</dbReference>
<dbReference type="Pfam" id="PF00005">
    <property type="entry name" value="ABC_tran"/>
    <property type="match status" value="1"/>
</dbReference>
<dbReference type="SUPFAM" id="SSF52540">
    <property type="entry name" value="P-loop containing nucleoside triphosphate hydrolases"/>
    <property type="match status" value="1"/>
</dbReference>
<sequence length="725" mass="82202">MPFPFYKQPDQMDCGPSCLRMISKHYGRNIKIQKLRQLCEINREGVSLLGISDASEKLGFRSLGARLNLADLKEAELPCILHWRQNHFVVLYKIKKGRYYIADPGSGLVTLSEADFAAAWLSDKDNNEGIALLLAPTPYFYEQDDEKQDKVSWGFLLRYLVTYRQLVLQLLFGLGIGTLLQLVTPFLTQSVVDIGINTRNLNFVYLVIIAQAMLIVGRVSVEFIRSWILLHISTRVNISILTDFLIKLMKLPISFFDTKMTGDIMQRMNDQRRIETFLTGSTLSTLFSMFNLVVFSVVLAYYNTTIFFVYLLSSILYVGWILAFLKRRREINYKSFEISSKNQSSIVQLVSGMQEIKLNNCEQQKRWEWEHLQARLFKFNVKNLALSQYQQGGSTFINESTNLLITFLSAKAVIEGNLTLGAMMAVQYIIGQLNSPIQMFLSFIQGFQDAKISLERLNEIHEMDDEEPAEKEFSHELPQNLGISLNNLTFRYPGAGNEPVLQNIDLKIPQGKTTAIVGMSGSGKTTILKLLLRFYEPQQGDIKVGEQALGNISFKTWRGSCGVVMQDGFIFSDTIERNIAVGDEYPDKQKLKHAIKVANIQDLIDGLPLGLNTKIGAEGNGISQGQRQRLLIARAVYKDPEYIFFDEATNALDANNERVIMQNLKEFFNGRTVVVVAHRLSTVSNADNIIVLNHGHITEQGTHHELTTARGEYYNLVKNQLELGM</sequence>
<evidence type="ECO:0000259" key="10">
    <source>
        <dbReference type="PROSITE" id="PS50929"/>
    </source>
</evidence>
<keyword evidence="3" id="KW-0547">Nucleotide-binding</keyword>
<feature type="domain" description="Peptidase C39" evidence="11">
    <location>
        <begin position="8"/>
        <end position="127"/>
    </location>
</feature>
<dbReference type="InterPro" id="IPR011527">
    <property type="entry name" value="ABC1_TM_dom"/>
</dbReference>
<dbReference type="PROSITE" id="PS50990">
    <property type="entry name" value="PEPTIDASE_C39"/>
    <property type="match status" value="1"/>
</dbReference>
<evidence type="ECO:0000313" key="12">
    <source>
        <dbReference type="EMBL" id="MFD0793407.1"/>
    </source>
</evidence>
<feature type="transmembrane region" description="Helical" evidence="8">
    <location>
        <begin position="307"/>
        <end position="325"/>
    </location>
</feature>
<dbReference type="PROSITE" id="PS50893">
    <property type="entry name" value="ABC_TRANSPORTER_2"/>
    <property type="match status" value="1"/>
</dbReference>
<comment type="subcellular location">
    <subcellularLocation>
        <location evidence="1">Cell membrane</location>
        <topology evidence="1">Multi-pass membrane protein</topology>
    </subcellularLocation>
</comment>
<dbReference type="InterPro" id="IPR003593">
    <property type="entry name" value="AAA+_ATPase"/>
</dbReference>
<dbReference type="InterPro" id="IPR027417">
    <property type="entry name" value="P-loop_NTPase"/>
</dbReference>
<feature type="transmembrane region" description="Helical" evidence="8">
    <location>
        <begin position="166"/>
        <end position="183"/>
    </location>
</feature>
<dbReference type="InterPro" id="IPR039421">
    <property type="entry name" value="Type_1_exporter"/>
</dbReference>
<name>A0ABW3AR99_9SPHI</name>
<dbReference type="InterPro" id="IPR036640">
    <property type="entry name" value="ABC1_TM_sf"/>
</dbReference>
<dbReference type="PANTHER" id="PTHR43394">
    <property type="entry name" value="ATP-DEPENDENT PERMEASE MDL1, MITOCHONDRIAL"/>
    <property type="match status" value="1"/>
</dbReference>
<evidence type="ECO:0000313" key="13">
    <source>
        <dbReference type="Proteomes" id="UP001597010"/>
    </source>
</evidence>
<keyword evidence="6 8" id="KW-1133">Transmembrane helix</keyword>
<dbReference type="InterPro" id="IPR003439">
    <property type="entry name" value="ABC_transporter-like_ATP-bd"/>
</dbReference>
<proteinExistence type="predicted"/>
<dbReference type="PANTHER" id="PTHR43394:SF1">
    <property type="entry name" value="ATP-BINDING CASSETTE SUB-FAMILY B MEMBER 10, MITOCHONDRIAL"/>
    <property type="match status" value="1"/>
</dbReference>
<dbReference type="InterPro" id="IPR017871">
    <property type="entry name" value="ABC_transporter-like_CS"/>
</dbReference>
<evidence type="ECO:0000256" key="6">
    <source>
        <dbReference type="ARBA" id="ARBA00022989"/>
    </source>
</evidence>
<reference evidence="13" key="1">
    <citation type="journal article" date="2019" name="Int. J. Syst. Evol. Microbiol.">
        <title>The Global Catalogue of Microorganisms (GCM) 10K type strain sequencing project: providing services to taxonomists for standard genome sequencing and annotation.</title>
        <authorList>
            <consortium name="The Broad Institute Genomics Platform"/>
            <consortium name="The Broad Institute Genome Sequencing Center for Infectious Disease"/>
            <person name="Wu L."/>
            <person name="Ma J."/>
        </authorList>
    </citation>
    <scope>NUCLEOTIDE SEQUENCE [LARGE SCALE GENOMIC DNA]</scope>
    <source>
        <strain evidence="13">CCUG 61484</strain>
    </source>
</reference>
<evidence type="ECO:0000256" key="2">
    <source>
        <dbReference type="ARBA" id="ARBA00022692"/>
    </source>
</evidence>
<dbReference type="PROSITE" id="PS50929">
    <property type="entry name" value="ABC_TM1F"/>
    <property type="match status" value="1"/>
</dbReference>
<keyword evidence="13" id="KW-1185">Reference proteome</keyword>
<dbReference type="Proteomes" id="UP001597010">
    <property type="component" value="Unassembled WGS sequence"/>
</dbReference>
<gene>
    <name evidence="12" type="ORF">ACFQZX_07240</name>
</gene>
<evidence type="ECO:0000256" key="3">
    <source>
        <dbReference type="ARBA" id="ARBA00022741"/>
    </source>
</evidence>
<keyword evidence="7 8" id="KW-0472">Membrane</keyword>
<feature type="transmembrane region" description="Helical" evidence="8">
    <location>
        <begin position="277"/>
        <end position="301"/>
    </location>
</feature>
<dbReference type="Gene3D" id="3.90.70.10">
    <property type="entry name" value="Cysteine proteinases"/>
    <property type="match status" value="1"/>
</dbReference>
<feature type="domain" description="ABC transmembrane type-1" evidence="10">
    <location>
        <begin position="170"/>
        <end position="449"/>
    </location>
</feature>
<dbReference type="Pfam" id="PF00664">
    <property type="entry name" value="ABC_membrane"/>
    <property type="match status" value="1"/>
</dbReference>
<evidence type="ECO:0000259" key="9">
    <source>
        <dbReference type="PROSITE" id="PS50893"/>
    </source>
</evidence>
<dbReference type="PROSITE" id="PS00211">
    <property type="entry name" value="ABC_TRANSPORTER_1"/>
    <property type="match status" value="1"/>
</dbReference>
<evidence type="ECO:0000256" key="4">
    <source>
        <dbReference type="ARBA" id="ARBA00022801"/>
    </source>
</evidence>
<keyword evidence="5" id="KW-0067">ATP-binding</keyword>
<dbReference type="CDD" id="cd02418">
    <property type="entry name" value="Peptidase_C39B"/>
    <property type="match status" value="1"/>
</dbReference>
<feature type="domain" description="ABC transporter" evidence="9">
    <location>
        <begin position="483"/>
        <end position="719"/>
    </location>
</feature>
<comment type="caution">
    <text evidence="12">The sequence shown here is derived from an EMBL/GenBank/DDBJ whole genome shotgun (WGS) entry which is preliminary data.</text>
</comment>
<keyword evidence="4" id="KW-0378">Hydrolase</keyword>
<dbReference type="SUPFAM" id="SSF90123">
    <property type="entry name" value="ABC transporter transmembrane region"/>
    <property type="match status" value="1"/>
</dbReference>
<evidence type="ECO:0000256" key="5">
    <source>
        <dbReference type="ARBA" id="ARBA00022840"/>
    </source>
</evidence>
<evidence type="ECO:0000256" key="8">
    <source>
        <dbReference type="SAM" id="Phobius"/>
    </source>
</evidence>
<dbReference type="SMART" id="SM00382">
    <property type="entry name" value="AAA"/>
    <property type="match status" value="1"/>
</dbReference>
<protein>
    <submittedName>
        <fullName evidence="12">Peptidase domain-containing ABC transporter</fullName>
    </submittedName>
</protein>
<dbReference type="RefSeq" id="WP_377113135.1">
    <property type="nucleotide sequence ID" value="NZ_JBHTHZ010000003.1"/>
</dbReference>
<dbReference type="CDD" id="cd18571">
    <property type="entry name" value="ABC_6TM_peptidase_like"/>
    <property type="match status" value="1"/>
</dbReference>
<evidence type="ECO:0000256" key="7">
    <source>
        <dbReference type="ARBA" id="ARBA00023136"/>
    </source>
</evidence>
<dbReference type="InterPro" id="IPR005074">
    <property type="entry name" value="Peptidase_C39"/>
</dbReference>
<feature type="transmembrane region" description="Helical" evidence="8">
    <location>
        <begin position="203"/>
        <end position="221"/>
    </location>
</feature>
<dbReference type="EMBL" id="JBHTHZ010000003">
    <property type="protein sequence ID" value="MFD0793407.1"/>
    <property type="molecule type" value="Genomic_DNA"/>
</dbReference>
<evidence type="ECO:0000259" key="11">
    <source>
        <dbReference type="PROSITE" id="PS50990"/>
    </source>
</evidence>
<accession>A0ABW3AR99</accession>
<dbReference type="Pfam" id="PF03412">
    <property type="entry name" value="Peptidase_C39"/>
    <property type="match status" value="1"/>
</dbReference>
<dbReference type="Gene3D" id="1.20.1560.10">
    <property type="entry name" value="ABC transporter type 1, transmembrane domain"/>
    <property type="match status" value="1"/>
</dbReference>
<keyword evidence="2 8" id="KW-0812">Transmembrane</keyword>
<evidence type="ECO:0000256" key="1">
    <source>
        <dbReference type="ARBA" id="ARBA00004651"/>
    </source>
</evidence>